<dbReference type="SUPFAM" id="SSF109854">
    <property type="entry name" value="DinB/YfiT-like putative metalloenzymes"/>
    <property type="match status" value="1"/>
</dbReference>
<evidence type="ECO:0008006" key="3">
    <source>
        <dbReference type="Google" id="ProtNLM"/>
    </source>
</evidence>
<sequence length="174" mass="20195">MELALEFIQSMKVKLISEQRGTLKAIEQVSEEDIVWHPTPDSNSIANLVAHIRGAAHSRVETILFNIPDTRDRDKEFERGLMMTKEEAYQHAKEAFDIMLQYLEYLKSQPEQLMSQPFLHRPPLTYSQVNNETTALNLMMAMFREVHYHTGQIIYIAKMKKGEFMTATTRSFGL</sequence>
<evidence type="ECO:0000313" key="2">
    <source>
        <dbReference type="Proteomes" id="UP000517523"/>
    </source>
</evidence>
<dbReference type="Gene3D" id="1.20.120.450">
    <property type="entry name" value="dinb family like domain"/>
    <property type="match status" value="1"/>
</dbReference>
<dbReference type="EMBL" id="JACHXJ010000001">
    <property type="protein sequence ID" value="MBB3126830.1"/>
    <property type="molecule type" value="Genomic_DNA"/>
</dbReference>
<name>A0A839TM69_9BACL</name>
<dbReference type="RefSeq" id="WP_183580659.1">
    <property type="nucleotide sequence ID" value="NZ_JACHXJ010000001.1"/>
</dbReference>
<dbReference type="Proteomes" id="UP000517523">
    <property type="component" value="Unassembled WGS sequence"/>
</dbReference>
<accession>A0A839TM69</accession>
<gene>
    <name evidence="1" type="ORF">FHS19_001484</name>
</gene>
<dbReference type="AlphaFoldDB" id="A0A839TM69"/>
<evidence type="ECO:0000313" key="1">
    <source>
        <dbReference type="EMBL" id="MBB3126830.1"/>
    </source>
</evidence>
<proteinExistence type="predicted"/>
<dbReference type="Pfam" id="PF07609">
    <property type="entry name" value="DUF1572"/>
    <property type="match status" value="1"/>
</dbReference>
<comment type="caution">
    <text evidence="1">The sequence shown here is derived from an EMBL/GenBank/DDBJ whole genome shotgun (WGS) entry which is preliminary data.</text>
</comment>
<dbReference type="InterPro" id="IPR034660">
    <property type="entry name" value="DinB/YfiT-like"/>
</dbReference>
<dbReference type="InterPro" id="IPR011466">
    <property type="entry name" value="DUF1572"/>
</dbReference>
<reference evidence="1 2" key="1">
    <citation type="submission" date="2020-08" db="EMBL/GenBank/DDBJ databases">
        <title>Genomic Encyclopedia of Type Strains, Phase III (KMG-III): the genomes of soil and plant-associated and newly described type strains.</title>
        <authorList>
            <person name="Whitman W."/>
        </authorList>
    </citation>
    <scope>NUCLEOTIDE SEQUENCE [LARGE SCALE GENOMIC DNA]</scope>
    <source>
        <strain evidence="1 2">CECT 5831</strain>
    </source>
</reference>
<organism evidence="1 2">
    <name type="scientific">Paenibacillus rhizosphaerae</name>
    <dbReference type="NCBI Taxonomy" id="297318"/>
    <lineage>
        <taxon>Bacteria</taxon>
        <taxon>Bacillati</taxon>
        <taxon>Bacillota</taxon>
        <taxon>Bacilli</taxon>
        <taxon>Bacillales</taxon>
        <taxon>Paenibacillaceae</taxon>
        <taxon>Paenibacillus</taxon>
    </lineage>
</organism>
<protein>
    <recommendedName>
        <fullName evidence="3">DinB-like domain-containing protein</fullName>
    </recommendedName>
</protein>